<reference evidence="1 2" key="1">
    <citation type="submission" date="2009-06" db="EMBL/GenBank/DDBJ databases">
        <title>Complete sequence of Thermotogales bacterium TBF 19.5.1.</title>
        <authorList>
            <consortium name="US DOE Joint Genome Institute"/>
            <person name="Lucas S."/>
            <person name="Copeland A."/>
            <person name="Lapidus A."/>
            <person name="Glavina del Rio T."/>
            <person name="Tice H."/>
            <person name="Bruce D."/>
            <person name="Goodwin L."/>
            <person name="Pitluck S."/>
            <person name="Chertkov O."/>
            <person name="Brettin T."/>
            <person name="Detter J.C."/>
            <person name="Han C."/>
            <person name="Schmutz J."/>
            <person name="Larimer F."/>
            <person name="Land M."/>
            <person name="Hauser L."/>
            <person name="Kyrpides N."/>
            <person name="Ovchinnikova G."/>
            <person name="Noll K."/>
        </authorList>
    </citation>
    <scope>NUCLEOTIDE SEQUENCE [LARGE SCALE GENOMIC DNA]</scope>
    <source>
        <strain evidence="2">ATCC BAA-1733 / DSM 21960 / TBF 19.5.1</strain>
    </source>
</reference>
<dbReference type="EMBL" id="CP001634">
    <property type="protein sequence ID" value="ACR80318.1"/>
    <property type="molecule type" value="Genomic_DNA"/>
</dbReference>
<gene>
    <name evidence="1" type="ordered locus">Kole_1628</name>
</gene>
<keyword evidence="2" id="KW-1185">Reference proteome</keyword>
<accession>C5CF53</accession>
<dbReference type="HOGENOM" id="CLU_3234961_0_0_0"/>
<protein>
    <submittedName>
        <fullName evidence="1">Uncharacterized protein</fullName>
    </submittedName>
</protein>
<dbReference type="STRING" id="521045.Kole_1628"/>
<dbReference type="KEGG" id="kol:Kole_1628"/>
<dbReference type="RefSeq" id="WP_015868963.1">
    <property type="nucleotide sequence ID" value="NC_012785.1"/>
</dbReference>
<evidence type="ECO:0000313" key="1">
    <source>
        <dbReference type="EMBL" id="ACR80318.1"/>
    </source>
</evidence>
<dbReference type="Proteomes" id="UP000002382">
    <property type="component" value="Chromosome"/>
</dbReference>
<sequence length="43" mass="5219">MREERKTIFRTKDDLRIKTDEELNLLEVTFKDRKNLPLSKLQG</sequence>
<reference evidence="1 2" key="2">
    <citation type="journal article" date="2011" name="J. Bacteriol.">
        <title>Genome Sequence of Kosmotoga olearia Strain TBF 19.5.1, a Thermophilic Bacterium with a Wide Growth Temperature Range, Isolated from the Troll B Oil Platform in the North Sea.</title>
        <authorList>
            <person name="Swithers K.S."/>
            <person name="Dipippo J.L."/>
            <person name="Bruce D.C."/>
            <person name="Detter C."/>
            <person name="Tapia R."/>
            <person name="Han S."/>
            <person name="Goodwin L.A."/>
            <person name="Han J."/>
            <person name="Woyke T."/>
            <person name="Pitluck S."/>
            <person name="Pennacchio L."/>
            <person name="Nolan M."/>
            <person name="Mikhailova N."/>
            <person name="Land M.L."/>
            <person name="Nesbo C.L."/>
            <person name="Gogarten J.P."/>
            <person name="Noll K.M."/>
        </authorList>
    </citation>
    <scope>NUCLEOTIDE SEQUENCE [LARGE SCALE GENOMIC DNA]</scope>
    <source>
        <strain evidence="2">ATCC BAA-1733 / DSM 21960 / TBF 19.5.1</strain>
    </source>
</reference>
<proteinExistence type="predicted"/>
<name>C5CF53_KOSOT</name>
<organism evidence="1 2">
    <name type="scientific">Kosmotoga olearia (strain ATCC BAA-1733 / DSM 21960 / TBF 19.5.1)</name>
    <dbReference type="NCBI Taxonomy" id="521045"/>
    <lineage>
        <taxon>Bacteria</taxon>
        <taxon>Thermotogati</taxon>
        <taxon>Thermotogota</taxon>
        <taxon>Thermotogae</taxon>
        <taxon>Kosmotogales</taxon>
        <taxon>Kosmotogaceae</taxon>
        <taxon>Kosmotoga</taxon>
    </lineage>
</organism>
<dbReference type="AlphaFoldDB" id="C5CF53"/>
<evidence type="ECO:0000313" key="2">
    <source>
        <dbReference type="Proteomes" id="UP000002382"/>
    </source>
</evidence>